<evidence type="ECO:0000259" key="1">
    <source>
        <dbReference type="Pfam" id="PF00535"/>
    </source>
</evidence>
<organism evidence="2 3">
    <name type="scientific">Mobilitalea sibirica</name>
    <dbReference type="NCBI Taxonomy" id="1462919"/>
    <lineage>
        <taxon>Bacteria</taxon>
        <taxon>Bacillati</taxon>
        <taxon>Bacillota</taxon>
        <taxon>Clostridia</taxon>
        <taxon>Lachnospirales</taxon>
        <taxon>Lachnospiraceae</taxon>
        <taxon>Mobilitalea</taxon>
    </lineage>
</organism>
<dbReference type="AlphaFoldDB" id="A0A8J7H1D4"/>
<dbReference type="Gene3D" id="3.90.550.10">
    <property type="entry name" value="Spore Coat Polysaccharide Biosynthesis Protein SpsA, Chain A"/>
    <property type="match status" value="1"/>
</dbReference>
<keyword evidence="3" id="KW-1185">Reference proteome</keyword>
<dbReference type="Pfam" id="PF00535">
    <property type="entry name" value="Glycos_transf_2"/>
    <property type="match status" value="1"/>
</dbReference>
<dbReference type="SUPFAM" id="SSF53448">
    <property type="entry name" value="Nucleotide-diphospho-sugar transferases"/>
    <property type="match status" value="1"/>
</dbReference>
<dbReference type="PANTHER" id="PTHR43630">
    <property type="entry name" value="POLY-BETA-1,6-N-ACETYL-D-GLUCOSAMINE SYNTHASE"/>
    <property type="match status" value="1"/>
</dbReference>
<dbReference type="InterPro" id="IPR029044">
    <property type="entry name" value="Nucleotide-diphossugar_trans"/>
</dbReference>
<accession>A0A8J7H1D4</accession>
<dbReference type="Gene3D" id="1.25.40.10">
    <property type="entry name" value="Tetratricopeptide repeat domain"/>
    <property type="match status" value="1"/>
</dbReference>
<reference evidence="2" key="1">
    <citation type="submission" date="2020-12" db="EMBL/GenBank/DDBJ databases">
        <title>M. sibirica DSM 26468T genome.</title>
        <authorList>
            <person name="Thieme N."/>
            <person name="Rettenmaier R."/>
            <person name="Zverlov V."/>
            <person name="Liebl W."/>
        </authorList>
    </citation>
    <scope>NUCLEOTIDE SEQUENCE</scope>
    <source>
        <strain evidence="2">DSM 26468</strain>
    </source>
</reference>
<dbReference type="RefSeq" id="WP_197662802.1">
    <property type="nucleotide sequence ID" value="NZ_JAEAGR010000027.1"/>
</dbReference>
<gene>
    <name evidence="2" type="ORF">I5677_16780</name>
</gene>
<dbReference type="Proteomes" id="UP000623269">
    <property type="component" value="Unassembled WGS sequence"/>
</dbReference>
<protein>
    <submittedName>
        <fullName evidence="2">Glycosyltransferase family 2 protein</fullName>
    </submittedName>
</protein>
<proteinExistence type="predicted"/>
<evidence type="ECO:0000313" key="3">
    <source>
        <dbReference type="Proteomes" id="UP000623269"/>
    </source>
</evidence>
<dbReference type="EMBL" id="JAEAGR010000027">
    <property type="protein sequence ID" value="MBH1942549.1"/>
    <property type="molecule type" value="Genomic_DNA"/>
</dbReference>
<sequence length="342" mass="40165">MITISVCMIVKDEEAVLARCLDTLKGIADEIIIVDTGSSDSTKQIAACYTDKIYDFPWVHDFSAARNYSLSKASMDYIYVADADEVLDDDNRKRFLSLKEHLPQEVEIVQMKYANQLAFNTTYNYDIEYRPKLYKRLRSLRFVDPVHESVALEPCVYDSDITILHMPQSNHAARDFDTFQRAIKRDGRLSPKLFEMYARELFIAGEEKDFLDAFSFFKDFAVREDYTERERKICDCVLVRCYHYMKDITGLLKYGLKNIADGKASSEVCYELGEFFFKQNDYKEATIWFYNAAYETECELNLRFSGEYPLKRLTECYRLLGNKEQEEAYQALYDAWCKENMR</sequence>
<evidence type="ECO:0000313" key="2">
    <source>
        <dbReference type="EMBL" id="MBH1942549.1"/>
    </source>
</evidence>
<dbReference type="InterPro" id="IPR001173">
    <property type="entry name" value="Glyco_trans_2-like"/>
</dbReference>
<dbReference type="InterPro" id="IPR011990">
    <property type="entry name" value="TPR-like_helical_dom_sf"/>
</dbReference>
<name>A0A8J7H1D4_9FIRM</name>
<comment type="caution">
    <text evidence="2">The sequence shown here is derived from an EMBL/GenBank/DDBJ whole genome shotgun (WGS) entry which is preliminary data.</text>
</comment>
<dbReference type="PANTHER" id="PTHR43630:SF2">
    <property type="entry name" value="GLYCOSYLTRANSFERASE"/>
    <property type="match status" value="1"/>
</dbReference>
<dbReference type="CDD" id="cd02511">
    <property type="entry name" value="Beta4Glucosyltransferase"/>
    <property type="match status" value="1"/>
</dbReference>
<feature type="domain" description="Glycosyltransferase 2-like" evidence="1">
    <location>
        <begin position="5"/>
        <end position="138"/>
    </location>
</feature>